<comment type="pathway">
    <text evidence="9">Cofactor biosynthesis; adenosylcobalamin biosynthesis; cob(II)yrinate a,c-diamide from precorrin-2 (aerobic route): step 9/10.</text>
</comment>
<evidence type="ECO:0000256" key="5">
    <source>
        <dbReference type="ARBA" id="ARBA00022741"/>
    </source>
</evidence>
<dbReference type="InterPro" id="IPR011698">
    <property type="entry name" value="GATase_3"/>
</dbReference>
<proteinExistence type="inferred from homology"/>
<dbReference type="InterPro" id="IPR002586">
    <property type="entry name" value="CobQ/CobB/MinD/ParA_Nub-bd_dom"/>
</dbReference>
<keyword evidence="6 9" id="KW-0067">ATP-binding</keyword>
<keyword evidence="3 9" id="KW-0169">Cobalamin biosynthesis</keyword>
<dbReference type="GO" id="GO:0043802">
    <property type="term" value="F:hydrogenobyrinic acid a,c-diamide synthase (glutamine-hydrolysing) activity"/>
    <property type="evidence" value="ECO:0007669"/>
    <property type="project" value="UniProtKB-UniRule"/>
</dbReference>
<dbReference type="InterPro" id="IPR027417">
    <property type="entry name" value="P-loop_NTPase"/>
</dbReference>
<evidence type="ECO:0000259" key="11">
    <source>
        <dbReference type="Pfam" id="PF07685"/>
    </source>
</evidence>
<dbReference type="SUPFAM" id="SSF52317">
    <property type="entry name" value="Class I glutamine amidotransferase-like"/>
    <property type="match status" value="1"/>
</dbReference>
<protein>
    <recommendedName>
        <fullName evidence="9">Hydrogenobyrinate a,c-diamide synthase</fullName>
        <ecNumber evidence="9">6.3.5.9</ecNumber>
    </recommendedName>
    <alternativeName>
        <fullName evidence="9">Hydrogenobyrinic acid a,c-diamide synthase</fullName>
    </alternativeName>
</protein>
<dbReference type="AlphaFoldDB" id="A0A364JXP3"/>
<keyword evidence="7 9" id="KW-0460">Magnesium</keyword>
<dbReference type="Gene3D" id="3.40.50.300">
    <property type="entry name" value="P-loop containing nucleotide triphosphate hydrolases"/>
    <property type="match status" value="1"/>
</dbReference>
<keyword evidence="13" id="KW-1185">Reference proteome</keyword>
<keyword evidence="8 9" id="KW-0315">Glutamine amidotransferase</keyword>
<dbReference type="EMBL" id="QLMK01000002">
    <property type="protein sequence ID" value="RAK32223.1"/>
    <property type="molecule type" value="Genomic_DNA"/>
</dbReference>
<dbReference type="GO" id="GO:0009236">
    <property type="term" value="P:cobalamin biosynthetic process"/>
    <property type="evidence" value="ECO:0007669"/>
    <property type="project" value="UniProtKB-UniRule"/>
</dbReference>
<dbReference type="NCBIfam" id="NF002204">
    <property type="entry name" value="PRK01077.1"/>
    <property type="match status" value="1"/>
</dbReference>
<dbReference type="Gene3D" id="3.40.50.880">
    <property type="match status" value="1"/>
</dbReference>
<evidence type="ECO:0000259" key="10">
    <source>
        <dbReference type="Pfam" id="PF01656"/>
    </source>
</evidence>
<dbReference type="RefSeq" id="WP_111574463.1">
    <property type="nucleotide sequence ID" value="NZ_JBHEEY010000003.1"/>
</dbReference>
<evidence type="ECO:0000256" key="4">
    <source>
        <dbReference type="ARBA" id="ARBA00022598"/>
    </source>
</evidence>
<evidence type="ECO:0000256" key="9">
    <source>
        <dbReference type="HAMAP-Rule" id="MF_00027"/>
    </source>
</evidence>
<dbReference type="SUPFAM" id="SSF52540">
    <property type="entry name" value="P-loop containing nucleoside triphosphate hydrolases"/>
    <property type="match status" value="1"/>
</dbReference>
<dbReference type="HAMAP" id="MF_00027">
    <property type="entry name" value="CobB_CbiA"/>
    <property type="match status" value="1"/>
</dbReference>
<evidence type="ECO:0000256" key="8">
    <source>
        <dbReference type="ARBA" id="ARBA00022962"/>
    </source>
</evidence>
<dbReference type="Pfam" id="PF01656">
    <property type="entry name" value="CbiA"/>
    <property type="match status" value="1"/>
</dbReference>
<keyword evidence="4 9" id="KW-0436">Ligase</keyword>
<evidence type="ECO:0000313" key="12">
    <source>
        <dbReference type="EMBL" id="RAK32223.1"/>
    </source>
</evidence>
<comment type="caution">
    <text evidence="12">The sequence shown here is derived from an EMBL/GenBank/DDBJ whole genome shotgun (WGS) entry which is preliminary data.</text>
</comment>
<comment type="catalytic activity">
    <reaction evidence="9">
        <text>hydrogenobyrinate + 2 L-glutamine + 2 ATP + 2 H2O = hydrogenobyrinate a,c-diamide + 2 L-glutamate + 2 ADP + 2 phosphate + 2 H(+)</text>
        <dbReference type="Rhea" id="RHEA:12544"/>
        <dbReference type="ChEBI" id="CHEBI:15377"/>
        <dbReference type="ChEBI" id="CHEBI:15378"/>
        <dbReference type="ChEBI" id="CHEBI:29985"/>
        <dbReference type="ChEBI" id="CHEBI:30616"/>
        <dbReference type="ChEBI" id="CHEBI:43474"/>
        <dbReference type="ChEBI" id="CHEBI:58359"/>
        <dbReference type="ChEBI" id="CHEBI:77873"/>
        <dbReference type="ChEBI" id="CHEBI:77874"/>
        <dbReference type="ChEBI" id="CHEBI:456216"/>
        <dbReference type="EC" id="6.3.5.9"/>
    </reaction>
</comment>
<comment type="similarity">
    <text evidence="9">Belongs to the CobB/CbiA family.</text>
</comment>
<sequence length="433" mass="46744">MNGFMIAAPSSGAGKTTIMLGLLRALERMNVALTPVKSGPDYIDPAYHQAASDAESFNFDSWAMRPELISAVSSRITEGGKLLVVEGRKGLFDGATATEGSSAELAQLLGLPVILVVDCENLTHSVAAIVAGFSQFRRNVLIAGVVLNRVISDRHETMLRTALEPSGIPVLGALPFDLGLTLPVISAGKLGAEAEIALEEFLNHAATVIETHMDLQMLRHIWQGTKRLPAMANVTRLPPLGSRIAIAKDEAFAFAFAHIFEAWRRRGAELHFFSPLLDEAPKPDADAIYLPGGYPEIFAARLAASQRFRDGMREAAARGTTIYGEGGGYMVLGEGLTDKLGVRHQMLGLLPVETSVKESAEYSGYRELEPLEGGPWTTTLRGHECHHARLISEQSTQALFKVRDESGNELGYIGHRIGNVSGSFVRVMDIAGE</sequence>
<dbReference type="Proteomes" id="UP000249453">
    <property type="component" value="Unassembled WGS sequence"/>
</dbReference>
<evidence type="ECO:0000256" key="1">
    <source>
        <dbReference type="ARBA" id="ARBA00001946"/>
    </source>
</evidence>
<evidence type="ECO:0000256" key="6">
    <source>
        <dbReference type="ARBA" id="ARBA00022840"/>
    </source>
</evidence>
<dbReference type="InterPro" id="IPR029062">
    <property type="entry name" value="Class_I_gatase-like"/>
</dbReference>
<dbReference type="PANTHER" id="PTHR43873:SF1">
    <property type="entry name" value="COBYRINATE A,C-DIAMIDE SYNTHASE"/>
    <property type="match status" value="1"/>
</dbReference>
<feature type="domain" description="CobQ/CobB/MinD/ParA nucleotide binding" evidence="10">
    <location>
        <begin position="5"/>
        <end position="178"/>
    </location>
</feature>
<name>A0A364JXP3_9HYPH</name>
<evidence type="ECO:0000256" key="2">
    <source>
        <dbReference type="ARBA" id="ARBA00006205"/>
    </source>
</evidence>
<dbReference type="InterPro" id="IPR004484">
    <property type="entry name" value="CbiA/CobB_synth"/>
</dbReference>
<dbReference type="PANTHER" id="PTHR43873">
    <property type="entry name" value="COBYRINATE A,C-DIAMIDE SYNTHASE"/>
    <property type="match status" value="1"/>
</dbReference>
<dbReference type="EC" id="6.3.5.9" evidence="9"/>
<organism evidence="12 13">
    <name type="scientific">Falsochrobactrum ovis</name>
    <dbReference type="NCBI Taxonomy" id="1293442"/>
    <lineage>
        <taxon>Bacteria</taxon>
        <taxon>Pseudomonadati</taxon>
        <taxon>Pseudomonadota</taxon>
        <taxon>Alphaproteobacteria</taxon>
        <taxon>Hyphomicrobiales</taxon>
        <taxon>Brucellaceae</taxon>
        <taxon>Falsochrobactrum</taxon>
    </lineage>
</organism>
<comment type="similarity">
    <text evidence="2">Belongs to the CobB/CobQ family. CobQ subfamily.</text>
</comment>
<dbReference type="GO" id="GO:0005524">
    <property type="term" value="F:ATP binding"/>
    <property type="evidence" value="ECO:0007669"/>
    <property type="project" value="UniProtKB-UniRule"/>
</dbReference>
<comment type="caution">
    <text evidence="9">Lacks conserved residue(s) required for the propagation of feature annotation.</text>
</comment>
<gene>
    <name evidence="9" type="primary">cobB</name>
    <name evidence="12" type="ORF">C7374_102224</name>
</gene>
<accession>A0A364JXP3</accession>
<comment type="function">
    <text evidence="9">Catalyzes the ATP-dependent amidation of the two carboxylate groups at positions a and c of hydrogenobyrinate, using either L-glutamine or ammonia as the nitrogen source.</text>
</comment>
<dbReference type="PROSITE" id="PS51274">
    <property type="entry name" value="GATASE_COBBQ"/>
    <property type="match status" value="1"/>
</dbReference>
<keyword evidence="5 9" id="KW-0547">Nucleotide-binding</keyword>
<evidence type="ECO:0000256" key="7">
    <source>
        <dbReference type="ARBA" id="ARBA00022842"/>
    </source>
</evidence>
<feature type="domain" description="CobB/CobQ-like glutamine amidotransferase" evidence="11">
    <location>
        <begin position="243"/>
        <end position="424"/>
    </location>
</feature>
<dbReference type="Pfam" id="PF07685">
    <property type="entry name" value="GATase_3"/>
    <property type="match status" value="1"/>
</dbReference>
<dbReference type="OrthoDB" id="9764035at2"/>
<dbReference type="GO" id="GO:0042242">
    <property type="term" value="F:cobyrinic acid a,c-diamide synthase activity"/>
    <property type="evidence" value="ECO:0007669"/>
    <property type="project" value="InterPro"/>
</dbReference>
<evidence type="ECO:0000256" key="3">
    <source>
        <dbReference type="ARBA" id="ARBA00022573"/>
    </source>
</evidence>
<comment type="domain">
    <text evidence="9">Comprises of two domains. The C-terminal domain contains the binding site for glutamine and catalyzes the hydrolysis of this substrate to glutamate and ammonia. The N-terminal domain is anticipated to bind ATP and hydrogenobyrinate and catalyzes the ultimate synthesis of the diamide product. The ammonia produced via the glutaminase domain is probably translocated to the adjacent domain via a molecular tunnel, where it reacts with an activated intermediate.</text>
</comment>
<comment type="miscellaneous">
    <text evidence="9">The a and c carboxylates of hydrogenobyrinate are activated for nucleophilic attack via formation of a phosphorylated intermediate by ATP. CobB catalyzes first the amidation of the c-carboxylate, and then that of the a-carboxylate.</text>
</comment>
<dbReference type="UniPathway" id="UPA00148">
    <property type="reaction ID" value="UER00220"/>
</dbReference>
<dbReference type="NCBIfam" id="TIGR00379">
    <property type="entry name" value="cobB"/>
    <property type="match status" value="1"/>
</dbReference>
<reference evidence="12 13" key="1">
    <citation type="submission" date="2018-06" db="EMBL/GenBank/DDBJ databases">
        <title>Genomic Encyclopedia of Type Strains, Phase IV (KMG-IV): sequencing the most valuable type-strain genomes for metagenomic binning, comparative biology and taxonomic classification.</title>
        <authorList>
            <person name="Goeker M."/>
        </authorList>
    </citation>
    <scope>NUCLEOTIDE SEQUENCE [LARGE SCALE GENOMIC DNA]</scope>
    <source>
        <strain evidence="12 13">DSM 26720</strain>
    </source>
</reference>
<comment type="cofactor">
    <cofactor evidence="1 9">
        <name>Mg(2+)</name>
        <dbReference type="ChEBI" id="CHEBI:18420"/>
    </cofactor>
</comment>
<evidence type="ECO:0000313" key="13">
    <source>
        <dbReference type="Proteomes" id="UP000249453"/>
    </source>
</evidence>